<gene>
    <name evidence="5" type="ORF">DFH07DRAFT_50640</name>
</gene>
<reference evidence="5" key="1">
    <citation type="submission" date="2023-03" db="EMBL/GenBank/DDBJ databases">
        <title>Massive genome expansion in bonnet fungi (Mycena s.s.) driven by repeated elements and novel gene families across ecological guilds.</title>
        <authorList>
            <consortium name="Lawrence Berkeley National Laboratory"/>
            <person name="Harder C.B."/>
            <person name="Miyauchi S."/>
            <person name="Viragh M."/>
            <person name="Kuo A."/>
            <person name="Thoen E."/>
            <person name="Andreopoulos B."/>
            <person name="Lu D."/>
            <person name="Skrede I."/>
            <person name="Drula E."/>
            <person name="Henrissat B."/>
            <person name="Morin E."/>
            <person name="Kohler A."/>
            <person name="Barry K."/>
            <person name="LaButti K."/>
            <person name="Morin E."/>
            <person name="Salamov A."/>
            <person name="Lipzen A."/>
            <person name="Mereny Z."/>
            <person name="Hegedus B."/>
            <person name="Baldrian P."/>
            <person name="Stursova M."/>
            <person name="Weitz H."/>
            <person name="Taylor A."/>
            <person name="Grigoriev I.V."/>
            <person name="Nagy L.G."/>
            <person name="Martin F."/>
            <person name="Kauserud H."/>
        </authorList>
    </citation>
    <scope>NUCLEOTIDE SEQUENCE</scope>
    <source>
        <strain evidence="5">CBHHK188m</strain>
    </source>
</reference>
<feature type="compositionally biased region" description="Polar residues" evidence="3">
    <location>
        <begin position="9"/>
        <end position="19"/>
    </location>
</feature>
<evidence type="ECO:0000313" key="6">
    <source>
        <dbReference type="Proteomes" id="UP001215280"/>
    </source>
</evidence>
<dbReference type="CDD" id="cd12148">
    <property type="entry name" value="fungal_TF_MHR"/>
    <property type="match status" value="1"/>
</dbReference>
<proteinExistence type="predicted"/>
<evidence type="ECO:0000256" key="2">
    <source>
        <dbReference type="ARBA" id="ARBA00023242"/>
    </source>
</evidence>
<dbReference type="InterPro" id="IPR036864">
    <property type="entry name" value="Zn2-C6_fun-type_DNA-bd_sf"/>
</dbReference>
<dbReference type="InterPro" id="IPR001138">
    <property type="entry name" value="Zn2Cys6_DnaBD"/>
</dbReference>
<name>A0AAD7N1T2_9AGAR</name>
<dbReference type="Pfam" id="PF00172">
    <property type="entry name" value="Zn_clus"/>
    <property type="match status" value="1"/>
</dbReference>
<dbReference type="GO" id="GO:0008270">
    <property type="term" value="F:zinc ion binding"/>
    <property type="evidence" value="ECO:0007669"/>
    <property type="project" value="InterPro"/>
</dbReference>
<evidence type="ECO:0000313" key="5">
    <source>
        <dbReference type="EMBL" id="KAJ7741999.1"/>
    </source>
</evidence>
<dbReference type="InterPro" id="IPR050987">
    <property type="entry name" value="AtrR-like"/>
</dbReference>
<keyword evidence="6" id="KW-1185">Reference proteome</keyword>
<sequence>MSAEGNSPPAASSSQTVKQRTPRRPERSCDFCRQRKTRCDGLTGPNGVVTAQCSQCLEFGVPCTYTVNPTRQRGPTSKLVADLRREIAELKARLRSLSVCSQCTQPLPQQDVTRPLRDTAKGGKAITREDDELVESFHRISIEGIQGKVFGPASTYALLSSALKKEKYLGRPLKVSRRQVYWEPLPWDQELYEKQPHFVYPASDLIDSLLELYFTNVHPIFPVLHRPSFERDVAEGLYFTDIKFGATLLAVLAVASRYSDDPRVFIDGETALSSGYKFIAQVNIFVQCLCLELAIYDVQLCFLLAVYSLGTSAPQAAWYHMGVGIRSLQHWCSHDRKRTDDKFDEELWNRVFWCFFALDRMVAAFVGRPPAIHTDDYDIDPLLEVDDECWERGFTQPLERPSLLSYFACFLRLCEILGDTLHRLYASKRLKTRMGWIGTDWEQDTVAELDSAMNDFFDSIPAHLRRDPNGQGVFLDQSTTLHVMYYYIQIMIHRPYIQKQSPLAGPSLAICTRAARSALSVASIWMNRQHRSPLPWLQNFVFVSAVVLLLNTFGSKGAGHPVDADNAQVTTALKFLKFAELRTHRAGRLWDLIHELQSLDGPAARDEVNPGAGGWSGFVDPSLFAANLPPADVSGFVDAQRRESFEPGVSIEQLLAETDPAWDHSPFLDNETMSTWIAAPTNLMNTNQWDMYIENMNGNGGDAGWSDAGAGASYSDPCDDLGVP</sequence>
<feature type="domain" description="Zn(2)-C6 fungal-type" evidence="4">
    <location>
        <begin position="28"/>
        <end position="65"/>
    </location>
</feature>
<evidence type="ECO:0000259" key="4">
    <source>
        <dbReference type="PROSITE" id="PS50048"/>
    </source>
</evidence>
<dbReference type="SMART" id="SM00066">
    <property type="entry name" value="GAL4"/>
    <property type="match status" value="1"/>
</dbReference>
<dbReference type="Proteomes" id="UP001215280">
    <property type="component" value="Unassembled WGS sequence"/>
</dbReference>
<feature type="region of interest" description="Disordered" evidence="3">
    <location>
        <begin position="1"/>
        <end position="27"/>
    </location>
</feature>
<dbReference type="CDD" id="cd00067">
    <property type="entry name" value="GAL4"/>
    <property type="match status" value="1"/>
</dbReference>
<dbReference type="SUPFAM" id="SSF57701">
    <property type="entry name" value="Zn2/Cys6 DNA-binding domain"/>
    <property type="match status" value="1"/>
</dbReference>
<dbReference type="PANTHER" id="PTHR46910:SF1">
    <property type="entry name" value="MISCELLANEOUS ZN(II)2CYS6 TRANSCRIPTION FACTOR (EUROFUNG)-RELATED"/>
    <property type="match status" value="1"/>
</dbReference>
<dbReference type="GO" id="GO:0003677">
    <property type="term" value="F:DNA binding"/>
    <property type="evidence" value="ECO:0007669"/>
    <property type="project" value="InterPro"/>
</dbReference>
<accession>A0AAD7N1T2</accession>
<dbReference type="Gene3D" id="4.10.240.10">
    <property type="entry name" value="Zn(2)-C6 fungal-type DNA-binding domain"/>
    <property type="match status" value="1"/>
</dbReference>
<protein>
    <submittedName>
        <fullName evidence="5">Fungal-specific transcription factor domain-containing protein</fullName>
    </submittedName>
</protein>
<dbReference type="PROSITE" id="PS50048">
    <property type="entry name" value="ZN2_CY6_FUNGAL_2"/>
    <property type="match status" value="1"/>
</dbReference>
<dbReference type="InterPro" id="IPR007219">
    <property type="entry name" value="XnlR_reg_dom"/>
</dbReference>
<evidence type="ECO:0000256" key="3">
    <source>
        <dbReference type="SAM" id="MobiDB-lite"/>
    </source>
</evidence>
<dbReference type="Pfam" id="PF04082">
    <property type="entry name" value="Fungal_trans"/>
    <property type="match status" value="1"/>
</dbReference>
<dbReference type="AlphaFoldDB" id="A0AAD7N1T2"/>
<keyword evidence="1" id="KW-0479">Metal-binding</keyword>
<dbReference type="EMBL" id="JARJLG010000120">
    <property type="protein sequence ID" value="KAJ7741999.1"/>
    <property type="molecule type" value="Genomic_DNA"/>
</dbReference>
<evidence type="ECO:0000256" key="1">
    <source>
        <dbReference type="ARBA" id="ARBA00022723"/>
    </source>
</evidence>
<keyword evidence="2" id="KW-0539">Nucleus</keyword>
<dbReference type="SMART" id="SM00906">
    <property type="entry name" value="Fungal_trans"/>
    <property type="match status" value="1"/>
</dbReference>
<organism evidence="5 6">
    <name type="scientific">Mycena maculata</name>
    <dbReference type="NCBI Taxonomy" id="230809"/>
    <lineage>
        <taxon>Eukaryota</taxon>
        <taxon>Fungi</taxon>
        <taxon>Dikarya</taxon>
        <taxon>Basidiomycota</taxon>
        <taxon>Agaricomycotina</taxon>
        <taxon>Agaricomycetes</taxon>
        <taxon>Agaricomycetidae</taxon>
        <taxon>Agaricales</taxon>
        <taxon>Marasmiineae</taxon>
        <taxon>Mycenaceae</taxon>
        <taxon>Mycena</taxon>
    </lineage>
</organism>
<dbReference type="GO" id="GO:0006351">
    <property type="term" value="P:DNA-templated transcription"/>
    <property type="evidence" value="ECO:0007669"/>
    <property type="project" value="InterPro"/>
</dbReference>
<dbReference type="GO" id="GO:0000981">
    <property type="term" value="F:DNA-binding transcription factor activity, RNA polymerase II-specific"/>
    <property type="evidence" value="ECO:0007669"/>
    <property type="project" value="InterPro"/>
</dbReference>
<comment type="caution">
    <text evidence="5">The sequence shown here is derived from an EMBL/GenBank/DDBJ whole genome shotgun (WGS) entry which is preliminary data.</text>
</comment>
<dbReference type="PANTHER" id="PTHR46910">
    <property type="entry name" value="TRANSCRIPTION FACTOR PDR1"/>
    <property type="match status" value="1"/>
</dbReference>